<accession>A0AAD3XZ08</accession>
<sequence>MEEGTRSGFTTSEEPLAPSVEAPREPAIMGVVSIPEASGSTGLVLEEPLIYQVDMGKDVATIGIVGESQPEALVSDPVAFSFHPSLRGNQPEQESTLALGPIASSSHQSPRNHRPDQASTLASTSRVPINIATQRARYIMVSFKRTYNSYWK</sequence>
<dbReference type="AlphaFoldDB" id="A0AAD3XZ08"/>
<protein>
    <submittedName>
        <fullName evidence="2">Uncharacterized protein</fullName>
    </submittedName>
</protein>
<comment type="caution">
    <text evidence="2">The sequence shown here is derived from an EMBL/GenBank/DDBJ whole genome shotgun (WGS) entry which is preliminary data.</text>
</comment>
<reference evidence="2" key="1">
    <citation type="submission" date="2023-05" db="EMBL/GenBank/DDBJ databases">
        <title>Nepenthes gracilis genome sequencing.</title>
        <authorList>
            <person name="Fukushima K."/>
        </authorList>
    </citation>
    <scope>NUCLEOTIDE SEQUENCE</scope>
    <source>
        <strain evidence="2">SING2019-196</strain>
    </source>
</reference>
<feature type="region of interest" description="Disordered" evidence="1">
    <location>
        <begin position="1"/>
        <end position="25"/>
    </location>
</feature>
<feature type="compositionally biased region" description="Polar residues" evidence="1">
    <location>
        <begin position="87"/>
        <end position="96"/>
    </location>
</feature>
<organism evidence="2 3">
    <name type="scientific">Nepenthes gracilis</name>
    <name type="common">Slender pitcher plant</name>
    <dbReference type="NCBI Taxonomy" id="150966"/>
    <lineage>
        <taxon>Eukaryota</taxon>
        <taxon>Viridiplantae</taxon>
        <taxon>Streptophyta</taxon>
        <taxon>Embryophyta</taxon>
        <taxon>Tracheophyta</taxon>
        <taxon>Spermatophyta</taxon>
        <taxon>Magnoliopsida</taxon>
        <taxon>eudicotyledons</taxon>
        <taxon>Gunneridae</taxon>
        <taxon>Pentapetalae</taxon>
        <taxon>Caryophyllales</taxon>
        <taxon>Nepenthaceae</taxon>
        <taxon>Nepenthes</taxon>
    </lineage>
</organism>
<feature type="region of interest" description="Disordered" evidence="1">
    <location>
        <begin position="84"/>
        <end position="125"/>
    </location>
</feature>
<dbReference type="Proteomes" id="UP001279734">
    <property type="component" value="Unassembled WGS sequence"/>
</dbReference>
<evidence type="ECO:0000313" key="2">
    <source>
        <dbReference type="EMBL" id="GMH21495.1"/>
    </source>
</evidence>
<gene>
    <name evidence="2" type="ORF">Nepgr_023337</name>
</gene>
<proteinExistence type="predicted"/>
<name>A0AAD3XZ08_NEPGR</name>
<evidence type="ECO:0000313" key="3">
    <source>
        <dbReference type="Proteomes" id="UP001279734"/>
    </source>
</evidence>
<dbReference type="EMBL" id="BSYO01000023">
    <property type="protein sequence ID" value="GMH21495.1"/>
    <property type="molecule type" value="Genomic_DNA"/>
</dbReference>
<keyword evidence="3" id="KW-1185">Reference proteome</keyword>
<evidence type="ECO:0000256" key="1">
    <source>
        <dbReference type="SAM" id="MobiDB-lite"/>
    </source>
</evidence>